<keyword evidence="9" id="KW-1185">Reference proteome</keyword>
<dbReference type="PROSITE" id="PS00191">
    <property type="entry name" value="CYTOCHROME_B5_1"/>
    <property type="match status" value="1"/>
</dbReference>
<keyword evidence="2 5" id="KW-0479">Metal-binding</keyword>
<feature type="domain" description="Cytochrome b5 heme-binding" evidence="7">
    <location>
        <begin position="49"/>
        <end position="124"/>
    </location>
</feature>
<dbReference type="InterPro" id="IPR018506">
    <property type="entry name" value="Cyt_B5_heme-BS"/>
</dbReference>
<accession>M2VWI7</accession>
<keyword evidence="3 5" id="KW-0408">Iron</keyword>
<name>M2VWI7_GALSU</name>
<dbReference type="EMBL" id="KB454530">
    <property type="protein sequence ID" value="EME27611.1"/>
    <property type="molecule type" value="Genomic_DNA"/>
</dbReference>
<keyword evidence="6" id="KW-0732">Signal</keyword>
<evidence type="ECO:0000256" key="5">
    <source>
        <dbReference type="RuleBase" id="RU362121"/>
    </source>
</evidence>
<evidence type="ECO:0000259" key="7">
    <source>
        <dbReference type="PROSITE" id="PS50255"/>
    </source>
</evidence>
<dbReference type="PANTHER" id="PTHR19359">
    <property type="entry name" value="CYTOCHROME B5"/>
    <property type="match status" value="1"/>
</dbReference>
<dbReference type="AlphaFoldDB" id="M2VWI7"/>
<comment type="similarity">
    <text evidence="4 5">Belongs to the cytochrome b5 family.</text>
</comment>
<gene>
    <name evidence="8" type="ORF">Gasu_49030</name>
</gene>
<dbReference type="Pfam" id="PF00173">
    <property type="entry name" value="Cyt-b5"/>
    <property type="match status" value="1"/>
</dbReference>
<feature type="chain" id="PRO_5004027775" evidence="6">
    <location>
        <begin position="25"/>
        <end position="128"/>
    </location>
</feature>
<dbReference type="GO" id="GO:0046872">
    <property type="term" value="F:metal ion binding"/>
    <property type="evidence" value="ECO:0007669"/>
    <property type="project" value="UniProtKB-UniRule"/>
</dbReference>
<dbReference type="PRINTS" id="PR00363">
    <property type="entry name" value="CYTOCHROMEB5"/>
</dbReference>
<feature type="signal peptide" evidence="6">
    <location>
        <begin position="1"/>
        <end position="24"/>
    </location>
</feature>
<dbReference type="GO" id="GO:0016020">
    <property type="term" value="C:membrane"/>
    <property type="evidence" value="ECO:0007669"/>
    <property type="project" value="TreeGrafter"/>
</dbReference>
<dbReference type="Proteomes" id="UP000030680">
    <property type="component" value="Unassembled WGS sequence"/>
</dbReference>
<dbReference type="Gramene" id="EME27611">
    <property type="protein sequence ID" value="EME27611"/>
    <property type="gene ID" value="Gasu_49030"/>
</dbReference>
<dbReference type="STRING" id="130081.M2VWI7"/>
<dbReference type="OrthoDB" id="260519at2759"/>
<evidence type="ECO:0000313" key="8">
    <source>
        <dbReference type="EMBL" id="EME27611.1"/>
    </source>
</evidence>
<dbReference type="PROSITE" id="PS50255">
    <property type="entry name" value="CYTOCHROME_B5_2"/>
    <property type="match status" value="1"/>
</dbReference>
<dbReference type="GeneID" id="17086502"/>
<organism evidence="8 9">
    <name type="scientific">Galdieria sulphuraria</name>
    <name type="common">Red alga</name>
    <dbReference type="NCBI Taxonomy" id="130081"/>
    <lineage>
        <taxon>Eukaryota</taxon>
        <taxon>Rhodophyta</taxon>
        <taxon>Bangiophyceae</taxon>
        <taxon>Galdieriales</taxon>
        <taxon>Galdieriaceae</taxon>
        <taxon>Galdieria</taxon>
    </lineage>
</organism>
<reference evidence="9" key="1">
    <citation type="journal article" date="2013" name="Science">
        <title>Gene transfer from bacteria and archaea facilitated evolution of an extremophilic eukaryote.</title>
        <authorList>
            <person name="Schonknecht G."/>
            <person name="Chen W.H."/>
            <person name="Ternes C.M."/>
            <person name="Barbier G.G."/>
            <person name="Shrestha R.P."/>
            <person name="Stanke M."/>
            <person name="Brautigam A."/>
            <person name="Baker B.J."/>
            <person name="Banfield J.F."/>
            <person name="Garavito R.M."/>
            <person name="Carr K."/>
            <person name="Wilkerson C."/>
            <person name="Rensing S.A."/>
            <person name="Gagneul D."/>
            <person name="Dickenson N.E."/>
            <person name="Oesterhelt C."/>
            <person name="Lercher M.J."/>
            <person name="Weber A.P."/>
        </authorList>
    </citation>
    <scope>NUCLEOTIDE SEQUENCE [LARGE SCALE GENOMIC DNA]</scope>
    <source>
        <strain evidence="9">074W</strain>
    </source>
</reference>
<keyword evidence="1 5" id="KW-0349">Heme</keyword>
<dbReference type="InterPro" id="IPR001199">
    <property type="entry name" value="Cyt_B5-like_heme/steroid-bd"/>
</dbReference>
<dbReference type="KEGG" id="gsl:Gasu_49030"/>
<evidence type="ECO:0000256" key="6">
    <source>
        <dbReference type="SAM" id="SignalP"/>
    </source>
</evidence>
<dbReference type="InterPro" id="IPR050668">
    <property type="entry name" value="Cytochrome_b5"/>
</dbReference>
<evidence type="ECO:0000256" key="2">
    <source>
        <dbReference type="ARBA" id="ARBA00022723"/>
    </source>
</evidence>
<evidence type="ECO:0000256" key="4">
    <source>
        <dbReference type="ARBA" id="ARBA00038168"/>
    </source>
</evidence>
<dbReference type="InterPro" id="IPR036400">
    <property type="entry name" value="Cyt_B5-like_heme/steroid_sf"/>
</dbReference>
<dbReference type="FunFam" id="3.10.120.10:FF:000007">
    <property type="entry name" value="Sulfite oxidase, mitochondrial"/>
    <property type="match status" value="1"/>
</dbReference>
<dbReference type="SMART" id="SM01117">
    <property type="entry name" value="Cyt-b5"/>
    <property type="match status" value="1"/>
</dbReference>
<dbReference type="PANTHER" id="PTHR19359:SF95">
    <property type="entry name" value="CYTOCHROME B5 TYPE B"/>
    <property type="match status" value="1"/>
</dbReference>
<proteinExistence type="inferred from homology"/>
<dbReference type="GO" id="GO:0020037">
    <property type="term" value="F:heme binding"/>
    <property type="evidence" value="ECO:0007669"/>
    <property type="project" value="UniProtKB-UniRule"/>
</dbReference>
<sequence length="128" mass="14615">MFSAVLALLLLLVVIFFLFSSVRRVDKHSTSVTDHRISKPSRKPSYRAGQKFTLVEVSSHNRRDDLWLVIDGKVYDFTSFVEDHPGGDAILRYAGGDATFGFKGPQHPDRVWDMIPDYFIGELENPRE</sequence>
<protein>
    <submittedName>
        <fullName evidence="8">Cytochrome b5-like protein</fullName>
    </submittedName>
</protein>
<dbReference type="OMA" id="DHRISKP"/>
<evidence type="ECO:0000256" key="1">
    <source>
        <dbReference type="ARBA" id="ARBA00022617"/>
    </source>
</evidence>
<dbReference type="eggNOG" id="KOG0537">
    <property type="taxonomic scope" value="Eukaryota"/>
</dbReference>
<dbReference type="Gene3D" id="3.10.120.10">
    <property type="entry name" value="Cytochrome b5-like heme/steroid binding domain"/>
    <property type="match status" value="1"/>
</dbReference>
<dbReference type="SUPFAM" id="SSF55856">
    <property type="entry name" value="Cytochrome b5-like heme/steroid binding domain"/>
    <property type="match status" value="1"/>
</dbReference>
<dbReference type="RefSeq" id="XP_005704131.1">
    <property type="nucleotide sequence ID" value="XM_005704074.1"/>
</dbReference>
<evidence type="ECO:0000313" key="9">
    <source>
        <dbReference type="Proteomes" id="UP000030680"/>
    </source>
</evidence>
<evidence type="ECO:0000256" key="3">
    <source>
        <dbReference type="ARBA" id="ARBA00023004"/>
    </source>
</evidence>